<dbReference type="Pfam" id="PF04085">
    <property type="entry name" value="MreC"/>
    <property type="match status" value="1"/>
</dbReference>
<comment type="function">
    <text evidence="5">Involved in formation and maintenance of cell shape.</text>
</comment>
<protein>
    <recommendedName>
        <fullName evidence="2 5">Cell shape-determining protein MreC</fullName>
    </recommendedName>
    <alternativeName>
        <fullName evidence="4 5">Cell shape protein MreC</fullName>
    </alternativeName>
</protein>
<dbReference type="AlphaFoldDB" id="A0A6B1DR82"/>
<evidence type="ECO:0000256" key="1">
    <source>
        <dbReference type="ARBA" id="ARBA00009369"/>
    </source>
</evidence>
<gene>
    <name evidence="7" type="primary">mreC</name>
    <name evidence="7" type="ORF">F4Y08_03310</name>
</gene>
<evidence type="ECO:0000256" key="5">
    <source>
        <dbReference type="PIRNR" id="PIRNR038471"/>
    </source>
</evidence>
<dbReference type="InterPro" id="IPR055342">
    <property type="entry name" value="MreC_beta-barrel_core"/>
</dbReference>
<keyword evidence="3 5" id="KW-0133">Cell shape</keyword>
<proteinExistence type="inferred from homology"/>
<evidence type="ECO:0000256" key="4">
    <source>
        <dbReference type="ARBA" id="ARBA00032089"/>
    </source>
</evidence>
<evidence type="ECO:0000256" key="2">
    <source>
        <dbReference type="ARBA" id="ARBA00013855"/>
    </source>
</evidence>
<dbReference type="Gene3D" id="2.40.10.350">
    <property type="entry name" value="Rod shape-determining protein MreC, domain 2"/>
    <property type="match status" value="1"/>
</dbReference>
<dbReference type="EMBL" id="VXPY01000017">
    <property type="protein sequence ID" value="MYD89356.1"/>
    <property type="molecule type" value="Genomic_DNA"/>
</dbReference>
<organism evidence="7">
    <name type="scientific">Caldilineaceae bacterium SB0662_bin_9</name>
    <dbReference type="NCBI Taxonomy" id="2605258"/>
    <lineage>
        <taxon>Bacteria</taxon>
        <taxon>Bacillati</taxon>
        <taxon>Chloroflexota</taxon>
        <taxon>Caldilineae</taxon>
        <taxon>Caldilineales</taxon>
        <taxon>Caldilineaceae</taxon>
    </lineage>
</organism>
<dbReference type="InterPro" id="IPR007221">
    <property type="entry name" value="MreC"/>
</dbReference>
<feature type="domain" description="Rod shape-determining protein MreC beta-barrel core" evidence="6">
    <location>
        <begin position="133"/>
        <end position="274"/>
    </location>
</feature>
<dbReference type="InterPro" id="IPR042175">
    <property type="entry name" value="Cell/Rod_MreC_2"/>
</dbReference>
<accession>A0A6B1DR82</accession>
<dbReference type="GO" id="GO:0005886">
    <property type="term" value="C:plasma membrane"/>
    <property type="evidence" value="ECO:0007669"/>
    <property type="project" value="TreeGrafter"/>
</dbReference>
<dbReference type="Gene3D" id="2.40.10.340">
    <property type="entry name" value="Rod shape-determining protein MreC, domain 1"/>
    <property type="match status" value="1"/>
</dbReference>
<dbReference type="NCBIfam" id="TIGR00219">
    <property type="entry name" value="mreC"/>
    <property type="match status" value="1"/>
</dbReference>
<dbReference type="PIRSF" id="PIRSF038471">
    <property type="entry name" value="MreC"/>
    <property type="match status" value="1"/>
</dbReference>
<evidence type="ECO:0000313" key="7">
    <source>
        <dbReference type="EMBL" id="MYD89356.1"/>
    </source>
</evidence>
<evidence type="ECO:0000259" key="6">
    <source>
        <dbReference type="Pfam" id="PF04085"/>
    </source>
</evidence>
<name>A0A6B1DR82_9CHLR</name>
<reference evidence="7" key="1">
    <citation type="submission" date="2019-09" db="EMBL/GenBank/DDBJ databases">
        <title>Characterisation of the sponge microbiome using genome-centric metagenomics.</title>
        <authorList>
            <person name="Engelberts J.P."/>
            <person name="Robbins S.J."/>
            <person name="De Goeij J.M."/>
            <person name="Aranda M."/>
            <person name="Bell S.C."/>
            <person name="Webster N.S."/>
        </authorList>
    </citation>
    <scope>NUCLEOTIDE SEQUENCE</scope>
    <source>
        <strain evidence="7">SB0662_bin_9</strain>
    </source>
</reference>
<comment type="similarity">
    <text evidence="1 5">Belongs to the MreC family.</text>
</comment>
<dbReference type="PANTHER" id="PTHR34138:SF1">
    <property type="entry name" value="CELL SHAPE-DETERMINING PROTEIN MREC"/>
    <property type="match status" value="1"/>
</dbReference>
<dbReference type="InterPro" id="IPR042177">
    <property type="entry name" value="Cell/Rod_1"/>
</dbReference>
<evidence type="ECO:0000256" key="3">
    <source>
        <dbReference type="ARBA" id="ARBA00022960"/>
    </source>
</evidence>
<comment type="caution">
    <text evidence="7">The sequence shown here is derived from an EMBL/GenBank/DDBJ whole genome shotgun (WGS) entry which is preliminary data.</text>
</comment>
<dbReference type="PANTHER" id="PTHR34138">
    <property type="entry name" value="CELL SHAPE-DETERMINING PROTEIN MREC"/>
    <property type="match status" value="1"/>
</dbReference>
<sequence length="296" mass="31231">MRDTTRPGIFGDLGGRLLILVLVSLLLFAMQRSGQFQGIRAVLARVASPVQWRMMVETNRFADSLGEARRNRAALAEAGTLAAANEILSAENAVLREALAENERLREQLAYGTANPRFTFQGAHVIGRGLGFDPQDLQESLVIDAGRNRGLAVGMPVITPVGLVGRVSAVTDRTARVLLLLDQRSSVSALLQNSRVSGQIEGVAGGGLEMVFITAADPIIPGELAVTSRLGGTLPQGIPIGVVQELVLASGTSALRAVIEPVVDFQRLESVMVLTDFELEGNGANGGSGDNGSDRP</sequence>
<dbReference type="GO" id="GO:0008360">
    <property type="term" value="P:regulation of cell shape"/>
    <property type="evidence" value="ECO:0007669"/>
    <property type="project" value="UniProtKB-KW"/>
</dbReference>